<feature type="transmembrane region" description="Helical" evidence="6">
    <location>
        <begin position="361"/>
        <end position="379"/>
    </location>
</feature>
<dbReference type="InterPro" id="IPR036259">
    <property type="entry name" value="MFS_trans_sf"/>
</dbReference>
<comment type="caution">
    <text evidence="8">The sequence shown here is derived from an EMBL/GenBank/DDBJ whole genome shotgun (WGS) entry which is preliminary data.</text>
</comment>
<dbReference type="SUPFAM" id="SSF103473">
    <property type="entry name" value="MFS general substrate transporter"/>
    <property type="match status" value="1"/>
</dbReference>
<evidence type="ECO:0000256" key="5">
    <source>
        <dbReference type="ARBA" id="ARBA00023136"/>
    </source>
</evidence>
<comment type="subcellular location">
    <subcellularLocation>
        <location evidence="1">Cell membrane</location>
        <topology evidence="1">Multi-pass membrane protein</topology>
    </subcellularLocation>
</comment>
<evidence type="ECO:0000313" key="8">
    <source>
        <dbReference type="EMBL" id="MCX2936200.1"/>
    </source>
</evidence>
<accession>A0ABT3S9N3</accession>
<feature type="transmembrane region" description="Helical" evidence="6">
    <location>
        <begin position="171"/>
        <end position="195"/>
    </location>
</feature>
<dbReference type="Pfam" id="PF07690">
    <property type="entry name" value="MFS_1"/>
    <property type="match status" value="1"/>
</dbReference>
<keyword evidence="5 6" id="KW-0472">Membrane</keyword>
<keyword evidence="9" id="KW-1185">Reference proteome</keyword>
<dbReference type="InterPro" id="IPR011701">
    <property type="entry name" value="MFS"/>
</dbReference>
<dbReference type="PANTHER" id="PTHR42718">
    <property type="entry name" value="MAJOR FACILITATOR SUPERFAMILY MULTIDRUG TRANSPORTER MFSC"/>
    <property type="match status" value="1"/>
</dbReference>
<dbReference type="EMBL" id="JAPJDO010000003">
    <property type="protein sequence ID" value="MCX2936200.1"/>
    <property type="molecule type" value="Genomic_DNA"/>
</dbReference>
<feature type="transmembrane region" description="Helical" evidence="6">
    <location>
        <begin position="479"/>
        <end position="502"/>
    </location>
</feature>
<keyword evidence="4 6" id="KW-1133">Transmembrane helix</keyword>
<dbReference type="RefSeq" id="WP_265995607.1">
    <property type="nucleotide sequence ID" value="NZ_JAPJDN010000003.1"/>
</dbReference>
<feature type="transmembrane region" description="Helical" evidence="6">
    <location>
        <begin position="271"/>
        <end position="294"/>
    </location>
</feature>
<feature type="domain" description="Major facilitator superfamily (MFS) profile" evidence="7">
    <location>
        <begin position="21"/>
        <end position="506"/>
    </location>
</feature>
<organism evidence="8 9">
    <name type="scientific">Mycobacterium pinniadriaticum</name>
    <dbReference type="NCBI Taxonomy" id="2994102"/>
    <lineage>
        <taxon>Bacteria</taxon>
        <taxon>Bacillati</taxon>
        <taxon>Actinomycetota</taxon>
        <taxon>Actinomycetes</taxon>
        <taxon>Mycobacteriales</taxon>
        <taxon>Mycobacteriaceae</taxon>
        <taxon>Mycobacterium</taxon>
    </lineage>
</organism>
<evidence type="ECO:0000313" key="9">
    <source>
        <dbReference type="Proteomes" id="UP001300745"/>
    </source>
</evidence>
<feature type="transmembrane region" description="Helical" evidence="6">
    <location>
        <begin position="207"/>
        <end position="225"/>
    </location>
</feature>
<feature type="transmembrane region" description="Helical" evidence="6">
    <location>
        <begin position="306"/>
        <end position="325"/>
    </location>
</feature>
<evidence type="ECO:0000256" key="2">
    <source>
        <dbReference type="ARBA" id="ARBA00022448"/>
    </source>
</evidence>
<keyword evidence="2" id="KW-0813">Transport</keyword>
<evidence type="ECO:0000256" key="6">
    <source>
        <dbReference type="SAM" id="Phobius"/>
    </source>
</evidence>
<feature type="transmembrane region" description="Helical" evidence="6">
    <location>
        <begin position="408"/>
        <end position="426"/>
    </location>
</feature>
<evidence type="ECO:0000259" key="7">
    <source>
        <dbReference type="PROSITE" id="PS50850"/>
    </source>
</evidence>
<feature type="transmembrane region" description="Helical" evidence="6">
    <location>
        <begin position="144"/>
        <end position="165"/>
    </location>
</feature>
<protein>
    <submittedName>
        <fullName evidence="8">MFS transporter</fullName>
    </submittedName>
</protein>
<dbReference type="InterPro" id="IPR020846">
    <property type="entry name" value="MFS_dom"/>
</dbReference>
<feature type="transmembrane region" description="Helical" evidence="6">
    <location>
        <begin position="231"/>
        <end position="251"/>
    </location>
</feature>
<feature type="transmembrane region" description="Helical" evidence="6">
    <location>
        <begin position="59"/>
        <end position="78"/>
    </location>
</feature>
<proteinExistence type="predicted"/>
<dbReference type="PROSITE" id="PS50850">
    <property type="entry name" value="MFS"/>
    <property type="match status" value="1"/>
</dbReference>
<dbReference type="Proteomes" id="UP001300745">
    <property type="component" value="Unassembled WGS sequence"/>
</dbReference>
<evidence type="ECO:0000256" key="1">
    <source>
        <dbReference type="ARBA" id="ARBA00004651"/>
    </source>
</evidence>
<dbReference type="Gene3D" id="1.20.1250.20">
    <property type="entry name" value="MFS general substrate transporter like domains"/>
    <property type="match status" value="2"/>
</dbReference>
<feature type="transmembrane region" description="Helical" evidence="6">
    <location>
        <begin position="90"/>
        <end position="114"/>
    </location>
</feature>
<feature type="transmembrane region" description="Helical" evidence="6">
    <location>
        <begin position="12"/>
        <end position="31"/>
    </location>
</feature>
<feature type="transmembrane region" description="Helical" evidence="6">
    <location>
        <begin position="120"/>
        <end position="137"/>
    </location>
</feature>
<dbReference type="PANTHER" id="PTHR42718:SF9">
    <property type="entry name" value="MAJOR FACILITATOR SUPERFAMILY MULTIDRUG TRANSPORTER MFSC"/>
    <property type="match status" value="1"/>
</dbReference>
<name>A0ABT3S9N3_9MYCO</name>
<reference evidence="8 9" key="1">
    <citation type="submission" date="2022-11" db="EMBL/GenBank/DDBJ databases">
        <title>Mycobacterium sp. nov.</title>
        <authorList>
            <person name="Papic B."/>
            <person name="Spicic S."/>
            <person name="Duvnjak S."/>
        </authorList>
    </citation>
    <scope>NUCLEOTIDE SEQUENCE [LARGE SCALE GENOMIC DNA]</scope>
    <source>
        <strain evidence="8 9">CVI_P4</strain>
    </source>
</reference>
<evidence type="ECO:0000256" key="3">
    <source>
        <dbReference type="ARBA" id="ARBA00022692"/>
    </source>
</evidence>
<gene>
    <name evidence="8" type="ORF">ORI27_05795</name>
</gene>
<evidence type="ECO:0000256" key="4">
    <source>
        <dbReference type="ARBA" id="ARBA00022989"/>
    </source>
</evidence>
<feature type="transmembrane region" description="Helical" evidence="6">
    <location>
        <begin position="337"/>
        <end position="355"/>
    </location>
</feature>
<sequence length="512" mass="52895">MTGERADIRPHLVSGVAATMTVLAMGLGYAISIGDPTVLSTNLQFVADGLQISPDTASFVASLASLAMAATVLAAGALGDKFGMRRMYLVGLCGSIVFSAISAAAPMSTVLMVARAGEGVALAFLIGLSLAITNAVFPPARRTAAIAAYFGVGYIVSTPLPAISGKLADVIGWRACFFVVPIIAVVGLVITWRYVPATVRAHRRLDLVGLCLFAVTLLGLIYGFSRLEMGIDRIGVVSIAVGLLAGGGFVIHERRTPEPALDMRVFGSGRFNAAATAGLVFNFVTAGSLVVLSFYLVTIRQDSPQLLGLLLIPATALSAAAATLAGPAMNRAGARTVLVGGLLVALSGLILMRFFDLNTSTLAVFVAVALIMVGGALVGTPQATIMMSSAPDELGGSIAGVKSAINEGGFSLGPTIFALVGVNYFFNSIVGELHGSGITHEDVRDAMRTAHGGGHDAHVLDPELARLVVEHGPHNMVEAIQTLSLVMAVAPVIAIVLALWLIKPERKDAASR</sequence>
<keyword evidence="3 6" id="KW-0812">Transmembrane</keyword>